<dbReference type="AlphaFoldDB" id="A0A4Q5LRQ2"/>
<reference evidence="1 2" key="1">
    <citation type="submission" date="2019-02" db="EMBL/GenBank/DDBJ databases">
        <title>Bacterial novel species Mucilaginibacter sp. 17JY9-4 isolated from soil.</title>
        <authorList>
            <person name="Jung H.-Y."/>
        </authorList>
    </citation>
    <scope>NUCLEOTIDE SEQUENCE [LARGE SCALE GENOMIC DNA]</scope>
    <source>
        <strain evidence="1 2">17JY9-4</strain>
    </source>
</reference>
<protein>
    <submittedName>
        <fullName evidence="1">Uncharacterized protein</fullName>
    </submittedName>
</protein>
<dbReference type="Proteomes" id="UP000293331">
    <property type="component" value="Unassembled WGS sequence"/>
</dbReference>
<dbReference type="RefSeq" id="WP_129874964.1">
    <property type="nucleotide sequence ID" value="NZ_SEWG01000001.1"/>
</dbReference>
<gene>
    <name evidence="1" type="ORF">EWM62_02030</name>
</gene>
<sequence length="104" mass="12130">MKYGENFEQFAEALERIDYKESGALSELQRFIESVIAFIELTGKKDDLFLKSVDHYKRQFEIDLSLVKNALNRQSKKGKEEGFHEAKKQTDLDLGYAATRFMGW</sequence>
<accession>A0A4Q5LRQ2</accession>
<organism evidence="1 2">
    <name type="scientific">Mucilaginibacter terrigena</name>
    <dbReference type="NCBI Taxonomy" id="2492395"/>
    <lineage>
        <taxon>Bacteria</taxon>
        <taxon>Pseudomonadati</taxon>
        <taxon>Bacteroidota</taxon>
        <taxon>Sphingobacteriia</taxon>
        <taxon>Sphingobacteriales</taxon>
        <taxon>Sphingobacteriaceae</taxon>
        <taxon>Mucilaginibacter</taxon>
    </lineage>
</organism>
<evidence type="ECO:0000313" key="2">
    <source>
        <dbReference type="Proteomes" id="UP000293331"/>
    </source>
</evidence>
<keyword evidence="2" id="KW-1185">Reference proteome</keyword>
<name>A0A4Q5LRQ2_9SPHI</name>
<comment type="caution">
    <text evidence="1">The sequence shown here is derived from an EMBL/GenBank/DDBJ whole genome shotgun (WGS) entry which is preliminary data.</text>
</comment>
<dbReference type="EMBL" id="SEWG01000001">
    <property type="protein sequence ID" value="RYU92236.1"/>
    <property type="molecule type" value="Genomic_DNA"/>
</dbReference>
<evidence type="ECO:0000313" key="1">
    <source>
        <dbReference type="EMBL" id="RYU92236.1"/>
    </source>
</evidence>
<proteinExistence type="predicted"/>